<name>A0AC34G6L5_9BILA</name>
<evidence type="ECO:0000313" key="1">
    <source>
        <dbReference type="Proteomes" id="UP000887579"/>
    </source>
</evidence>
<dbReference type="Proteomes" id="UP000887579">
    <property type="component" value="Unplaced"/>
</dbReference>
<evidence type="ECO:0000313" key="2">
    <source>
        <dbReference type="WBParaSite" id="ES5_v2.g25270.t1"/>
    </source>
</evidence>
<proteinExistence type="predicted"/>
<protein>
    <submittedName>
        <fullName evidence="2">CABIT domain-containing protein</fullName>
    </submittedName>
</protein>
<organism evidence="1 2">
    <name type="scientific">Panagrolaimus sp. ES5</name>
    <dbReference type="NCBI Taxonomy" id="591445"/>
    <lineage>
        <taxon>Eukaryota</taxon>
        <taxon>Metazoa</taxon>
        <taxon>Ecdysozoa</taxon>
        <taxon>Nematoda</taxon>
        <taxon>Chromadorea</taxon>
        <taxon>Rhabditida</taxon>
        <taxon>Tylenchina</taxon>
        <taxon>Panagrolaimomorpha</taxon>
        <taxon>Panagrolaimoidea</taxon>
        <taxon>Panagrolaimidae</taxon>
        <taxon>Panagrolaimus</taxon>
    </lineage>
</organism>
<reference evidence="2" key="1">
    <citation type="submission" date="2022-11" db="UniProtKB">
        <authorList>
            <consortium name="WormBaseParasite"/>
        </authorList>
    </citation>
    <scope>IDENTIFICATION</scope>
</reference>
<accession>A0AC34G6L5</accession>
<sequence length="491" mass="56013">MDELVYHVTPDEYEKLSIDIVAATFLEGKPCLKLLPPPEFDVNGFEKAVVEYIDNNQPRRMGGIKCAVRCGISHVGDRWYGLRVEDGSDNPFDFGKGDQGFEIDDYCSILSHENLMSVDAEDCKWTKTTMLESFFDRIDEDVHGIRNAWNLSKMVSPLPCKSETLIMSGNYISPITVEPFDMPKISYLLPYSSQKLWMIISRKDQALLNMRLSALRGGCDTRLLHNNYVTELENFKALGIVPVFILQKPNEFMTCYQNVSYGYTIAEEVHFHTKSLIPTMIERKRCVCPAVVNQYTRVPIELPAYAFQLEKNIMSALNGPNVYMKAEFGIKRVKELGMYSTPESKVRTDVNSIKNVFKDGVTPETQERDSLSAVKRRLVMEEARDQDIFFTSPSKYADDTMLNRNDVKQHENVIDFNSDDGAPKNTESHELRKNQSPPIGPHNDENESETFFDSSSQKYLNAHQINFQTTYLARHSHQSPPKPDVPEPNPA</sequence>
<dbReference type="WBParaSite" id="ES5_v2.g25270.t1">
    <property type="protein sequence ID" value="ES5_v2.g25270.t1"/>
    <property type="gene ID" value="ES5_v2.g25270"/>
</dbReference>